<evidence type="ECO:0000259" key="8">
    <source>
        <dbReference type="PROSITE" id="PS50858"/>
    </source>
</evidence>
<evidence type="ECO:0000256" key="6">
    <source>
        <dbReference type="SAM" id="MobiDB-lite"/>
    </source>
</evidence>
<evidence type="ECO:0000313" key="10">
    <source>
        <dbReference type="EMBL" id="PWZ12057.1"/>
    </source>
</evidence>
<keyword evidence="4 5" id="KW-0472">Membrane</keyword>
<dbReference type="InterPro" id="IPR005607">
    <property type="entry name" value="BSD_dom"/>
</dbReference>
<feature type="region of interest" description="Disordered" evidence="6">
    <location>
        <begin position="1"/>
        <end position="72"/>
    </location>
</feature>
<feature type="transmembrane region" description="Helical" evidence="7">
    <location>
        <begin position="552"/>
        <end position="572"/>
    </location>
</feature>
<feature type="region of interest" description="Disordered" evidence="6">
    <location>
        <begin position="287"/>
        <end position="348"/>
    </location>
</feature>
<feature type="region of interest" description="Disordered" evidence="6">
    <location>
        <begin position="85"/>
        <end position="121"/>
    </location>
</feature>
<proteinExistence type="predicted"/>
<evidence type="ECO:0000313" key="11">
    <source>
        <dbReference type="Proteomes" id="UP000251960"/>
    </source>
</evidence>
<dbReference type="SMART" id="SM00724">
    <property type="entry name" value="TLC"/>
    <property type="match status" value="1"/>
</dbReference>
<dbReference type="Pfam" id="PF03798">
    <property type="entry name" value="TRAM_LAG1_CLN8"/>
    <property type="match status" value="1"/>
</dbReference>
<feature type="transmembrane region" description="Helical" evidence="7">
    <location>
        <begin position="673"/>
        <end position="696"/>
    </location>
</feature>
<organism evidence="10 11">
    <name type="scientific">Zea mays</name>
    <name type="common">Maize</name>
    <dbReference type="NCBI Taxonomy" id="4577"/>
    <lineage>
        <taxon>Eukaryota</taxon>
        <taxon>Viridiplantae</taxon>
        <taxon>Streptophyta</taxon>
        <taxon>Embryophyta</taxon>
        <taxon>Tracheophyta</taxon>
        <taxon>Spermatophyta</taxon>
        <taxon>Magnoliopsida</taxon>
        <taxon>Liliopsida</taxon>
        <taxon>Poales</taxon>
        <taxon>Poaceae</taxon>
        <taxon>PACMAD clade</taxon>
        <taxon>Panicoideae</taxon>
        <taxon>Andropogonodae</taxon>
        <taxon>Andropogoneae</taxon>
        <taxon>Tripsacinae</taxon>
        <taxon>Zea</taxon>
    </lineage>
</organism>
<feature type="transmembrane region" description="Helical" evidence="7">
    <location>
        <begin position="640"/>
        <end position="661"/>
    </location>
</feature>
<dbReference type="PANTHER" id="PTHR31923">
    <property type="entry name" value="BSD DOMAIN-CONTAINING PROTEIN"/>
    <property type="match status" value="1"/>
</dbReference>
<feature type="transmembrane region" description="Helical" evidence="7">
    <location>
        <begin position="503"/>
        <end position="531"/>
    </location>
</feature>
<feature type="transmembrane region" description="Helical" evidence="7">
    <location>
        <begin position="708"/>
        <end position="731"/>
    </location>
</feature>
<dbReference type="PROSITE" id="PS50858">
    <property type="entry name" value="BSD"/>
    <property type="match status" value="1"/>
</dbReference>
<keyword evidence="2 5" id="KW-0812">Transmembrane</keyword>
<feature type="compositionally biased region" description="Basic and acidic residues" evidence="6">
    <location>
        <begin position="323"/>
        <end position="333"/>
    </location>
</feature>
<keyword evidence="3 7" id="KW-1133">Transmembrane helix</keyword>
<sequence>MSWIARSIAATLSSPRSSDADEADYDPASAQSGTGPEEEESRDRSPNPGPEAGEPEQPGTPSRGVKDDISELTETLTRRLWGVASFLAPPPTPPEASTPRAATPAQGEDEGIEDGEEAAVLSPRTAGIRSDLAEIGGRMWSGFSMLQNNLAVAEISKIASSLLPFGQGEADEGESVPGITEEVVVFVRHISTRPETWLDFPLFISERYADDFELSDAQYVHALSVEHLVPGLSDLKAQICSTDMTEACFWKIYFVLLHSKLNKQDAEVLSTPQILEAREQLLQSLGSEKKRGSKFPDESSAESSNASSAPAEEKVIQPPVIQDKADASEKSSSEEPSETVSEKFPVSTTEVEMVDKSVVEEELTVANESKISPVKSKLPYEADEEEEVDEWPDDDDDPTDEAGQAAGDRTLLGREEEDVSFSDLEDDEDDDRRGGLSPRDQVSFLTLKGSITDGNAIAIANGVLTVDLMDQIMDFPVDPIMAAKAYKYKAEILFNEYLLADSYVLYTSVLAGLLMCKLSYDFTHIISSVYFKGYASLAKMKKIEWNNRGMSTVHAIFITMMSVYLVFLSDLFSDQLEGPVTFRSSHLSNLTLGVSVGYFIADLAMIFWFYPSLGGMEYVLHHILCLVCAVYSMLSGEGQLYAYMFLISETTTPGINLRWFLDVAGKKNSKAYIANGVAMFVTWLMVRIVLFVYLFYHILTNYDQVKQMDTFACVLISVAPTILFTMNIIWFSKIVKGLKKTLAKRHTE</sequence>
<comment type="caution">
    <text evidence="10">The sequence shown here is derived from an EMBL/GenBank/DDBJ whole genome shotgun (WGS) entry which is preliminary data.</text>
</comment>
<comment type="subcellular location">
    <subcellularLocation>
        <location evidence="1">Membrane</location>
        <topology evidence="1">Multi-pass membrane protein</topology>
    </subcellularLocation>
</comment>
<feature type="domain" description="TLC" evidence="9">
    <location>
        <begin position="540"/>
        <end position="743"/>
    </location>
</feature>
<dbReference type="Pfam" id="PF03909">
    <property type="entry name" value="BSD"/>
    <property type="match status" value="1"/>
</dbReference>
<feature type="compositionally biased region" description="Basic and acidic residues" evidence="6">
    <location>
        <begin position="287"/>
        <end position="297"/>
    </location>
</feature>
<dbReference type="EMBL" id="NCVQ01000009">
    <property type="protein sequence ID" value="PWZ12057.1"/>
    <property type="molecule type" value="Genomic_DNA"/>
</dbReference>
<dbReference type="GO" id="GO:0016020">
    <property type="term" value="C:membrane"/>
    <property type="evidence" value="ECO:0007669"/>
    <property type="project" value="UniProtKB-SubCell"/>
</dbReference>
<dbReference type="InterPro" id="IPR006634">
    <property type="entry name" value="TLC-dom"/>
</dbReference>
<feature type="domain" description="BSD" evidence="8">
    <location>
        <begin position="230"/>
        <end position="261"/>
    </location>
</feature>
<gene>
    <name evidence="10" type="primary">Tmem56_0</name>
    <name evidence="10" type="ORF">Zm00014a_016817</name>
</gene>
<feature type="compositionally biased region" description="Acidic residues" evidence="6">
    <location>
        <begin position="381"/>
        <end position="400"/>
    </location>
</feature>
<feature type="compositionally biased region" description="Low complexity" evidence="6">
    <location>
        <begin position="301"/>
        <end position="310"/>
    </location>
</feature>
<dbReference type="Proteomes" id="UP000251960">
    <property type="component" value="Chromosome 8"/>
</dbReference>
<feature type="region of interest" description="Disordered" evidence="6">
    <location>
        <begin position="375"/>
        <end position="437"/>
    </location>
</feature>
<feature type="compositionally biased region" description="Acidic residues" evidence="6">
    <location>
        <begin position="107"/>
        <end position="117"/>
    </location>
</feature>
<feature type="transmembrane region" description="Helical" evidence="7">
    <location>
        <begin position="592"/>
        <end position="611"/>
    </location>
</feature>
<name>A0A3L6DW53_MAIZE</name>
<accession>A0A3L6DW53</accession>
<protein>
    <submittedName>
        <fullName evidence="10">Transmembrane protein 56</fullName>
    </submittedName>
</protein>
<dbReference type="InterPro" id="IPR035925">
    <property type="entry name" value="BSD_dom_sf"/>
</dbReference>
<dbReference type="PANTHER" id="PTHR31923:SF5">
    <property type="entry name" value="OS05G0510700 PROTEIN"/>
    <property type="match status" value="1"/>
</dbReference>
<feature type="compositionally biased region" description="Low complexity" evidence="6">
    <location>
        <begin position="50"/>
        <end position="61"/>
    </location>
</feature>
<feature type="transmembrane region" description="Helical" evidence="7">
    <location>
        <begin position="618"/>
        <end position="634"/>
    </location>
</feature>
<evidence type="ECO:0000256" key="3">
    <source>
        <dbReference type="ARBA" id="ARBA00022989"/>
    </source>
</evidence>
<dbReference type="SUPFAM" id="SSF140383">
    <property type="entry name" value="BSD domain-like"/>
    <property type="match status" value="1"/>
</dbReference>
<dbReference type="AlphaFoldDB" id="A0A3L6DW53"/>
<feature type="compositionally biased region" description="Acidic residues" evidence="6">
    <location>
        <begin position="415"/>
        <end position="430"/>
    </location>
</feature>
<reference evidence="10 11" key="1">
    <citation type="journal article" date="2018" name="Nat. Genet.">
        <title>Extensive intraspecific gene order and gene structural variations between Mo17 and other maize genomes.</title>
        <authorList>
            <person name="Sun S."/>
            <person name="Zhou Y."/>
            <person name="Chen J."/>
            <person name="Shi J."/>
            <person name="Zhao H."/>
            <person name="Zhao H."/>
            <person name="Song W."/>
            <person name="Zhang M."/>
            <person name="Cui Y."/>
            <person name="Dong X."/>
            <person name="Liu H."/>
            <person name="Ma X."/>
            <person name="Jiao Y."/>
            <person name="Wang B."/>
            <person name="Wei X."/>
            <person name="Stein J.C."/>
            <person name="Glaubitz J.C."/>
            <person name="Lu F."/>
            <person name="Yu G."/>
            <person name="Liang C."/>
            <person name="Fengler K."/>
            <person name="Li B."/>
            <person name="Rafalski A."/>
            <person name="Schnable P.S."/>
            <person name="Ware D.H."/>
            <person name="Buckler E.S."/>
            <person name="Lai J."/>
        </authorList>
    </citation>
    <scope>NUCLEOTIDE SEQUENCE [LARGE SCALE GENOMIC DNA]</scope>
    <source>
        <strain evidence="11">cv. Missouri 17</strain>
        <tissue evidence="10">Seedling</tissue>
    </source>
</reference>
<evidence type="ECO:0000256" key="4">
    <source>
        <dbReference type="ARBA" id="ARBA00023136"/>
    </source>
</evidence>
<evidence type="ECO:0000256" key="2">
    <source>
        <dbReference type="ARBA" id="ARBA00022692"/>
    </source>
</evidence>
<dbReference type="SMART" id="SM00751">
    <property type="entry name" value="BSD"/>
    <property type="match status" value="1"/>
</dbReference>
<dbReference type="ExpressionAtlas" id="A0A3L6DW53">
    <property type="expression patterns" value="baseline and differential"/>
</dbReference>
<evidence type="ECO:0000256" key="7">
    <source>
        <dbReference type="SAM" id="Phobius"/>
    </source>
</evidence>
<evidence type="ECO:0000256" key="5">
    <source>
        <dbReference type="PROSITE-ProRule" id="PRU00205"/>
    </source>
</evidence>
<evidence type="ECO:0000259" key="9">
    <source>
        <dbReference type="PROSITE" id="PS50922"/>
    </source>
</evidence>
<dbReference type="PROSITE" id="PS50922">
    <property type="entry name" value="TLC"/>
    <property type="match status" value="1"/>
</dbReference>
<evidence type="ECO:0000256" key="1">
    <source>
        <dbReference type="ARBA" id="ARBA00004141"/>
    </source>
</evidence>